<reference evidence="3" key="1">
    <citation type="journal article" date="2011" name="Nat. Genet.">
        <title>The Arabidopsis lyrata genome sequence and the basis of rapid genome size change.</title>
        <authorList>
            <person name="Hu T.T."/>
            <person name="Pattyn P."/>
            <person name="Bakker E.G."/>
            <person name="Cao J."/>
            <person name="Cheng J.-F."/>
            <person name="Clark R.M."/>
            <person name="Fahlgren N."/>
            <person name="Fawcett J.A."/>
            <person name="Grimwood J."/>
            <person name="Gundlach H."/>
            <person name="Haberer G."/>
            <person name="Hollister J.D."/>
            <person name="Ossowski S."/>
            <person name="Ottilar R.P."/>
            <person name="Salamov A.A."/>
            <person name="Schneeberger K."/>
            <person name="Spannagl M."/>
            <person name="Wang X."/>
            <person name="Yang L."/>
            <person name="Nasrallah M.E."/>
            <person name="Bergelson J."/>
            <person name="Carrington J.C."/>
            <person name="Gaut B.S."/>
            <person name="Schmutz J."/>
            <person name="Mayer K.F.X."/>
            <person name="Van de Peer Y."/>
            <person name="Grigoriev I.V."/>
            <person name="Nordborg M."/>
            <person name="Weigel D."/>
            <person name="Guo Y.-L."/>
        </authorList>
    </citation>
    <scope>NUCLEOTIDE SEQUENCE [LARGE SCALE GENOMIC DNA]</scope>
    <source>
        <strain evidence="3">cv. MN47</strain>
    </source>
</reference>
<dbReference type="Gramene" id="scaffold_201387.1">
    <property type="protein sequence ID" value="scaffold_201387.1"/>
    <property type="gene ID" value="scaffold_201387.1"/>
</dbReference>
<organism evidence="3">
    <name type="scientific">Arabidopsis lyrata subsp. lyrata</name>
    <name type="common">Lyre-leaved rock-cress</name>
    <dbReference type="NCBI Taxonomy" id="81972"/>
    <lineage>
        <taxon>Eukaryota</taxon>
        <taxon>Viridiplantae</taxon>
        <taxon>Streptophyta</taxon>
        <taxon>Embryophyta</taxon>
        <taxon>Tracheophyta</taxon>
        <taxon>Spermatophyta</taxon>
        <taxon>Magnoliopsida</taxon>
        <taxon>eudicotyledons</taxon>
        <taxon>Gunneridae</taxon>
        <taxon>Pentapetalae</taxon>
        <taxon>rosids</taxon>
        <taxon>malvids</taxon>
        <taxon>Brassicales</taxon>
        <taxon>Brassicaceae</taxon>
        <taxon>Camelineae</taxon>
        <taxon>Arabidopsis</taxon>
    </lineage>
</organism>
<dbReference type="STRING" id="81972.D7KTS2"/>
<proteinExistence type="predicted"/>
<keyword evidence="1" id="KW-0472">Membrane</keyword>
<dbReference type="AlphaFoldDB" id="D7KTS2"/>
<evidence type="ECO:0000256" key="1">
    <source>
        <dbReference type="SAM" id="Phobius"/>
    </source>
</evidence>
<keyword evidence="1" id="KW-1133">Transmembrane helix</keyword>
<feature type="transmembrane region" description="Helical" evidence="1">
    <location>
        <begin position="12"/>
        <end position="28"/>
    </location>
</feature>
<evidence type="ECO:0000313" key="2">
    <source>
        <dbReference type="EMBL" id="EFH63307.1"/>
    </source>
</evidence>
<protein>
    <submittedName>
        <fullName evidence="2">Uncharacterized protein</fullName>
    </submittedName>
</protein>
<dbReference type="EMBL" id="GL348714">
    <property type="protein sequence ID" value="EFH63307.1"/>
    <property type="molecule type" value="Genomic_DNA"/>
</dbReference>
<accession>D7KTS2</accession>
<keyword evidence="3" id="KW-1185">Reference proteome</keyword>
<evidence type="ECO:0000313" key="3">
    <source>
        <dbReference type="Proteomes" id="UP000008694"/>
    </source>
</evidence>
<dbReference type="Proteomes" id="UP000008694">
    <property type="component" value="Unassembled WGS sequence"/>
</dbReference>
<dbReference type="eggNOG" id="KOG2417">
    <property type="taxonomic scope" value="Eukaryota"/>
</dbReference>
<sequence>MLRNSGVRRERASAGAFLFLSAFLYAFWRMGVHFPMPSADKGILWDRKAFNPTPSPAEVEAVFVLFL</sequence>
<keyword evidence="1" id="KW-0812">Transmembrane</keyword>
<name>D7KTS2_ARALL</name>
<dbReference type="HOGENOM" id="CLU_2815857_0_0_1"/>
<gene>
    <name evidence="2" type="ORF">ARALYDRAFT_894313</name>
</gene>